<evidence type="ECO:0000313" key="5">
    <source>
        <dbReference type="Proteomes" id="UP000694548"/>
    </source>
</evidence>
<sequence>MIQALKGVRHVTSGTMKQAVSELLVPVPWGQIRGKVWGPDHGRPVLCLHGWSDNCGSFNTLLPLLPTDFRYVAVDLPGHGFSSHRPPGIMYNFPSYVMDVRRVVEALKWSKFSIIGHSMGDAVFPEMVDAVVLLDSFGFLPTDLKKIPVIIRQGFDEMIEFEKQPKEKTTRVYTYEKAVERSLMFTLNPFILTEQSAKVLLERGLVQVEGGFVFSRDFRLNLKNVVRNTVEQCLDMQSKIQAPVLVLLAEGGFEQKFLEPEQKKCFTSSSLFQHTVVSVPGDHHVHLNNPEVVAPLVSDFLQNKASSHSSRLKDAHTPKMPAGRLSLYFCPSFGNWFLLLF</sequence>
<keyword evidence="2" id="KW-0378">Hydrolase</keyword>
<organism evidence="4 5">
    <name type="scientific">Nothobranchius furzeri</name>
    <name type="common">Turquoise killifish</name>
    <dbReference type="NCBI Taxonomy" id="105023"/>
    <lineage>
        <taxon>Eukaryota</taxon>
        <taxon>Metazoa</taxon>
        <taxon>Chordata</taxon>
        <taxon>Craniata</taxon>
        <taxon>Vertebrata</taxon>
        <taxon>Euteleostomi</taxon>
        <taxon>Actinopterygii</taxon>
        <taxon>Neopterygii</taxon>
        <taxon>Teleostei</taxon>
        <taxon>Neoteleostei</taxon>
        <taxon>Acanthomorphata</taxon>
        <taxon>Ovalentaria</taxon>
        <taxon>Atherinomorphae</taxon>
        <taxon>Cyprinodontiformes</taxon>
        <taxon>Nothobranchiidae</taxon>
        <taxon>Nothobranchius</taxon>
    </lineage>
</organism>
<dbReference type="GO" id="GO:0016787">
    <property type="term" value="F:hydrolase activity"/>
    <property type="evidence" value="ECO:0007669"/>
    <property type="project" value="UniProtKB-KW"/>
</dbReference>
<dbReference type="GeneTree" id="ENSGT00530000063960"/>
<gene>
    <name evidence="4" type="primary">serhl</name>
</gene>
<dbReference type="AlphaFoldDB" id="A0A8C6P6M9"/>
<feature type="domain" description="AB hydrolase-1" evidence="3">
    <location>
        <begin position="44"/>
        <end position="136"/>
    </location>
</feature>
<dbReference type="GO" id="GO:0016020">
    <property type="term" value="C:membrane"/>
    <property type="evidence" value="ECO:0007669"/>
    <property type="project" value="TreeGrafter"/>
</dbReference>
<reference evidence="4" key="1">
    <citation type="submission" date="2014-08" db="EMBL/GenBank/DDBJ databases">
        <authorList>
            <person name="Senf B."/>
            <person name="Petzold A."/>
            <person name="Downie B.R."/>
            <person name="Koch P."/>
            <person name="Platzer M."/>
        </authorList>
    </citation>
    <scope>NUCLEOTIDE SEQUENCE [LARGE SCALE GENOMIC DNA]</scope>
    <source>
        <strain evidence="4">GRZ</strain>
    </source>
</reference>
<dbReference type="SUPFAM" id="SSF53474">
    <property type="entry name" value="alpha/beta-Hydrolases"/>
    <property type="match status" value="1"/>
</dbReference>
<dbReference type="Proteomes" id="UP000694548">
    <property type="component" value="Chromosome sgr08"/>
</dbReference>
<evidence type="ECO:0000256" key="1">
    <source>
        <dbReference type="ARBA" id="ARBA00008645"/>
    </source>
</evidence>
<evidence type="ECO:0000259" key="3">
    <source>
        <dbReference type="Pfam" id="PF00561"/>
    </source>
</evidence>
<evidence type="ECO:0000313" key="4">
    <source>
        <dbReference type="Ensembl" id="ENSNFUP00015039185.1"/>
    </source>
</evidence>
<dbReference type="PANTHER" id="PTHR43798:SF14">
    <property type="entry name" value="SERINE HYDROLASE-LIKE PROTEIN DDB_G0286239"/>
    <property type="match status" value="1"/>
</dbReference>
<dbReference type="PANTHER" id="PTHR43798">
    <property type="entry name" value="MONOACYLGLYCEROL LIPASE"/>
    <property type="match status" value="1"/>
</dbReference>
<name>A0A8C6P6M9_NOTFU</name>
<dbReference type="Gene3D" id="3.40.50.1820">
    <property type="entry name" value="alpha/beta hydrolase"/>
    <property type="match status" value="1"/>
</dbReference>
<dbReference type="InterPro" id="IPR000073">
    <property type="entry name" value="AB_hydrolase_1"/>
</dbReference>
<protein>
    <recommendedName>
        <fullName evidence="3">AB hydrolase-1 domain-containing protein</fullName>
    </recommendedName>
</protein>
<reference evidence="4" key="2">
    <citation type="submission" date="2025-08" db="UniProtKB">
        <authorList>
            <consortium name="Ensembl"/>
        </authorList>
    </citation>
    <scope>IDENTIFICATION</scope>
</reference>
<proteinExistence type="inferred from homology"/>
<accession>A0A8C6P6M9</accession>
<dbReference type="Ensembl" id="ENSNFUT00015040905.1">
    <property type="protein sequence ID" value="ENSNFUP00015039185.1"/>
    <property type="gene ID" value="ENSNFUG00015018896.1"/>
</dbReference>
<comment type="similarity">
    <text evidence="1">Belongs to the AB hydrolase superfamily.</text>
</comment>
<evidence type="ECO:0000256" key="2">
    <source>
        <dbReference type="ARBA" id="ARBA00022801"/>
    </source>
</evidence>
<keyword evidence="5" id="KW-1185">Reference proteome</keyword>
<dbReference type="InterPro" id="IPR029058">
    <property type="entry name" value="AB_hydrolase_fold"/>
</dbReference>
<dbReference type="InterPro" id="IPR050266">
    <property type="entry name" value="AB_hydrolase_sf"/>
</dbReference>
<dbReference type="Pfam" id="PF00561">
    <property type="entry name" value="Abhydrolase_1"/>
    <property type="match status" value="1"/>
</dbReference>
<reference evidence="4" key="3">
    <citation type="submission" date="2025-09" db="UniProtKB">
        <authorList>
            <consortium name="Ensembl"/>
        </authorList>
    </citation>
    <scope>IDENTIFICATION</scope>
</reference>